<evidence type="ECO:0000256" key="7">
    <source>
        <dbReference type="ARBA" id="ARBA00022833"/>
    </source>
</evidence>
<dbReference type="Gene3D" id="3.30.160.60">
    <property type="entry name" value="Classic Zinc Finger"/>
    <property type="match status" value="8"/>
</dbReference>
<evidence type="ECO:0000256" key="12">
    <source>
        <dbReference type="SAM" id="MobiDB-lite"/>
    </source>
</evidence>
<feature type="domain" description="C2H2-type" evidence="13">
    <location>
        <begin position="831"/>
        <end position="859"/>
    </location>
</feature>
<evidence type="ECO:0000256" key="1">
    <source>
        <dbReference type="ARBA" id="ARBA00003767"/>
    </source>
</evidence>
<organism evidence="14 15">
    <name type="scientific">Coptotermes formosanus</name>
    <name type="common">Formosan subterranean termite</name>
    <dbReference type="NCBI Taxonomy" id="36987"/>
    <lineage>
        <taxon>Eukaryota</taxon>
        <taxon>Metazoa</taxon>
        <taxon>Ecdysozoa</taxon>
        <taxon>Arthropoda</taxon>
        <taxon>Hexapoda</taxon>
        <taxon>Insecta</taxon>
        <taxon>Pterygota</taxon>
        <taxon>Neoptera</taxon>
        <taxon>Polyneoptera</taxon>
        <taxon>Dictyoptera</taxon>
        <taxon>Blattodea</taxon>
        <taxon>Blattoidea</taxon>
        <taxon>Termitoidae</taxon>
        <taxon>Rhinotermitidae</taxon>
        <taxon>Coptotermes</taxon>
    </lineage>
</organism>
<comment type="caution">
    <text evidence="14">The sequence shown here is derived from an EMBL/GenBank/DDBJ whole genome shotgun (WGS) entry which is preliminary data.</text>
</comment>
<dbReference type="PROSITE" id="PS50157">
    <property type="entry name" value="ZINC_FINGER_C2H2_2"/>
    <property type="match status" value="16"/>
</dbReference>
<feature type="compositionally biased region" description="Basic and acidic residues" evidence="12">
    <location>
        <begin position="472"/>
        <end position="483"/>
    </location>
</feature>
<evidence type="ECO:0000256" key="3">
    <source>
        <dbReference type="ARBA" id="ARBA00006991"/>
    </source>
</evidence>
<name>A0A6L2PZF5_COPFO</name>
<evidence type="ECO:0000313" key="15">
    <source>
        <dbReference type="Proteomes" id="UP000502823"/>
    </source>
</evidence>
<dbReference type="Pfam" id="PF05605">
    <property type="entry name" value="zf-Di19"/>
    <property type="match status" value="1"/>
</dbReference>
<dbReference type="InterPro" id="IPR036236">
    <property type="entry name" value="Znf_C2H2_sf"/>
</dbReference>
<feature type="domain" description="C2H2-type" evidence="13">
    <location>
        <begin position="1056"/>
        <end position="1083"/>
    </location>
</feature>
<dbReference type="FunFam" id="3.30.160.60:FF:000060">
    <property type="entry name" value="zinc finger protein 436"/>
    <property type="match status" value="1"/>
</dbReference>
<feature type="domain" description="C2H2-type" evidence="13">
    <location>
        <begin position="972"/>
        <end position="999"/>
    </location>
</feature>
<dbReference type="AlphaFoldDB" id="A0A6L2PZF5"/>
<dbReference type="Pfam" id="PF13912">
    <property type="entry name" value="zf-C2H2_6"/>
    <property type="match status" value="3"/>
</dbReference>
<comment type="function">
    <text evidence="1">May be involved in transcriptional regulation.</text>
</comment>
<comment type="similarity">
    <text evidence="3">Belongs to the krueppel C2H2-type zinc-finger protein family.</text>
</comment>
<sequence>MVRSFPWLTLPVQQYFPLRVVVTCLGSPVSFGVHDFAPSPVRVLVPQVMPNRPHQELHSNIYSKNIIPHCFICDEEIIGRGVPLLISHTSYTKTGLPTKIGQLMGEGFMVVVSIEDMLCRRCGALLNHLDKLESDLDIVKRALTGYLKMKYGLLEDSDEQMEPQKEYITSQRNIKEVPNMSADVTNSDIEDVSEDSHESESEAESSHGAPNSNRTIEILLDERHSASKDSSVQKKDSSPSPKLYKCTTCNFKTSELALFHPHILSCNKLPYKCTMCEKRFESHKYVRHHIMEAHLSNWTCHFCNRNFSDENEFTSHMKTHLGYRSGAPKIHEEGALLASDSEDTLYNSPHHELGNYECNICDYQCNNKEVFDKHIRNHVTLKLFQCKVCRKRFHHQEDLTDHMFDHKPELLCSTEFQKKSGVLEYRHNLMSEMNGETIHIKEDDITELSDQKLDAVIKPTSDKGQMDSLFTKSEKQPNAEPSDECRGNEIEFHTCHICSLTFVNECLFMEHIKMHKQEDSKELFTQNSSQLLQTGKVNLDIDSAEHDVNSVDSEGRQQYVDMDESLEYMFEKIHAETETSPSSEKKVLPSQNTLAVYKCDMCHEEFVNSDELQLHKVTKMHLSNDPQNDTAILIDSQNDASVPDTSDQCKAEENLTDTQQSEIITGSELYTQTSLIGHIENPRVLPIENHCKIQENENAKDGFLDIFDMVREKKLSADVNVEIYPSLLQETQMKTEQIDVTPAVECLPYISDMKHQSDSELCNSAPTPTQNKKTYVCAMCGYRTPAMLDLRRHFKEHRLKSFQCKICNKVLPSTQKLWAHLRSHERFCGKMTCPYCYGQFPDRYSLQQHLQVKHQKEKVMYKCSFCSETFSTKKAYKAHEEIHPERFSFRCDECGMPFLKEKQLIDHKEAAHRDPHCRFCGKEIVKSKTLRNHELRHIRQKDSFECDICKRVFKTKTGLRHHIAVHTGEYKYCCDYCGRGFMSRMMMEEHRSMHTKEERYICDVCGRKFSFQSTYWIHRKWHDNPYPYKCSFCGRMFRHSSLLAVHKRTHTGERPYKCPHCPLTFPVGGTLKRHLILHTGVYPFNCEKCKRGFTTRHKYATHLAKAHGNFEMLHAKPQQSEFKMVIRDDPKPMQQSTIWEVTDDCVPDQMNFKLETVTGEDDTGKDPVEEGVACTIVADDMLVDNMVPARVVEIVLDDTSQAVATVTLAEHANILPDIWYQ</sequence>
<evidence type="ECO:0000256" key="5">
    <source>
        <dbReference type="ARBA" id="ARBA00022737"/>
    </source>
</evidence>
<keyword evidence="5" id="KW-0677">Repeat</keyword>
<dbReference type="OrthoDB" id="8922241at2759"/>
<feature type="domain" description="C2H2-type" evidence="13">
    <location>
        <begin position="493"/>
        <end position="520"/>
    </location>
</feature>
<feature type="domain" description="C2H2-type" evidence="13">
    <location>
        <begin position="1028"/>
        <end position="1055"/>
    </location>
</feature>
<dbReference type="GO" id="GO:0005634">
    <property type="term" value="C:nucleus"/>
    <property type="evidence" value="ECO:0007669"/>
    <property type="project" value="UniProtKB-SubCell"/>
</dbReference>
<feature type="domain" description="C2H2-type" evidence="13">
    <location>
        <begin position="802"/>
        <end position="824"/>
    </location>
</feature>
<evidence type="ECO:0000256" key="11">
    <source>
        <dbReference type="PROSITE-ProRule" id="PRU00042"/>
    </source>
</evidence>
<keyword evidence="6 11" id="KW-0863">Zinc-finger</keyword>
<feature type="region of interest" description="Disordered" evidence="12">
    <location>
        <begin position="158"/>
        <end position="213"/>
    </location>
</feature>
<comment type="subcellular location">
    <subcellularLocation>
        <location evidence="2">Nucleus</location>
    </subcellularLocation>
</comment>
<dbReference type="InParanoid" id="A0A6L2PZF5"/>
<dbReference type="SMART" id="SM00355">
    <property type="entry name" value="ZnF_C2H2"/>
    <property type="match status" value="18"/>
</dbReference>
<dbReference type="PANTHER" id="PTHR24379">
    <property type="entry name" value="KRAB AND ZINC FINGER DOMAIN-CONTAINING"/>
    <property type="match status" value="1"/>
</dbReference>
<keyword evidence="10" id="KW-0539">Nucleus</keyword>
<dbReference type="FunFam" id="3.30.160.60:FF:000446">
    <property type="entry name" value="Zinc finger protein"/>
    <property type="match status" value="1"/>
</dbReference>
<feature type="domain" description="C2H2-type" evidence="13">
    <location>
        <begin position="271"/>
        <end position="299"/>
    </location>
</feature>
<evidence type="ECO:0000259" key="13">
    <source>
        <dbReference type="PROSITE" id="PS50157"/>
    </source>
</evidence>
<keyword evidence="9" id="KW-0804">Transcription</keyword>
<feature type="domain" description="C2H2-type" evidence="13">
    <location>
        <begin position="298"/>
        <end position="325"/>
    </location>
</feature>
<evidence type="ECO:0000256" key="8">
    <source>
        <dbReference type="ARBA" id="ARBA00023015"/>
    </source>
</evidence>
<feature type="domain" description="C2H2-type" evidence="13">
    <location>
        <begin position="597"/>
        <end position="626"/>
    </location>
</feature>
<feature type="domain" description="C2H2-type" evidence="13">
    <location>
        <begin position="861"/>
        <end position="883"/>
    </location>
</feature>
<dbReference type="PROSITE" id="PS00028">
    <property type="entry name" value="ZINC_FINGER_C2H2_1"/>
    <property type="match status" value="16"/>
</dbReference>
<dbReference type="GO" id="GO:0008270">
    <property type="term" value="F:zinc ion binding"/>
    <property type="evidence" value="ECO:0007669"/>
    <property type="project" value="UniProtKB-KW"/>
</dbReference>
<dbReference type="PANTHER" id="PTHR24379:SF127">
    <property type="entry name" value="BLOODY FINGERS-RELATED"/>
    <property type="match status" value="1"/>
</dbReference>
<evidence type="ECO:0000256" key="6">
    <source>
        <dbReference type="ARBA" id="ARBA00022771"/>
    </source>
</evidence>
<keyword evidence="4" id="KW-0479">Metal-binding</keyword>
<feature type="domain" description="C2H2-type" evidence="13">
    <location>
        <begin position="915"/>
        <end position="942"/>
    </location>
</feature>
<evidence type="ECO:0000256" key="2">
    <source>
        <dbReference type="ARBA" id="ARBA00004123"/>
    </source>
</evidence>
<evidence type="ECO:0000313" key="14">
    <source>
        <dbReference type="EMBL" id="GFG38013.1"/>
    </source>
</evidence>
<evidence type="ECO:0000256" key="10">
    <source>
        <dbReference type="ARBA" id="ARBA00023242"/>
    </source>
</evidence>
<reference evidence="15" key="1">
    <citation type="submission" date="2020-01" db="EMBL/GenBank/DDBJ databases">
        <title>Draft genome sequence of the Termite Coptotermes fromosanus.</title>
        <authorList>
            <person name="Itakura S."/>
            <person name="Yosikawa Y."/>
            <person name="Umezawa K."/>
        </authorList>
    </citation>
    <scope>NUCLEOTIDE SEQUENCE [LARGE SCALE GENOMIC DNA]</scope>
</reference>
<feature type="region of interest" description="Disordered" evidence="12">
    <location>
        <begin position="462"/>
        <end position="483"/>
    </location>
</feature>
<evidence type="ECO:0000256" key="4">
    <source>
        <dbReference type="ARBA" id="ARBA00022723"/>
    </source>
</evidence>
<feature type="domain" description="C2H2-type" evidence="13">
    <location>
        <begin position="889"/>
        <end position="912"/>
    </location>
</feature>
<proteinExistence type="inferred from homology"/>
<feature type="domain" description="C2H2-type" evidence="13">
    <location>
        <begin position="1000"/>
        <end position="1027"/>
    </location>
</feature>
<dbReference type="Proteomes" id="UP000502823">
    <property type="component" value="Unassembled WGS sequence"/>
</dbReference>
<gene>
    <name evidence="14" type="ORF">Cfor_02313</name>
</gene>
<protein>
    <recommendedName>
        <fullName evidence="13">C2H2-type domain-containing protein</fullName>
    </recommendedName>
</protein>
<keyword evidence="15" id="KW-1185">Reference proteome</keyword>
<dbReference type="EMBL" id="BLKM01012977">
    <property type="protein sequence ID" value="GFG38013.1"/>
    <property type="molecule type" value="Genomic_DNA"/>
</dbReference>
<dbReference type="InterPro" id="IPR008598">
    <property type="entry name" value="Di19_Zn-bd"/>
</dbReference>
<feature type="domain" description="C2H2-type" evidence="13">
    <location>
        <begin position="1084"/>
        <end position="1112"/>
    </location>
</feature>
<keyword evidence="8" id="KW-0805">Transcription regulation</keyword>
<evidence type="ECO:0000256" key="9">
    <source>
        <dbReference type="ARBA" id="ARBA00023163"/>
    </source>
</evidence>
<dbReference type="SUPFAM" id="SSF57667">
    <property type="entry name" value="beta-beta-alpha zinc fingers"/>
    <property type="match status" value="8"/>
</dbReference>
<feature type="domain" description="C2H2-type" evidence="13">
    <location>
        <begin position="384"/>
        <end position="411"/>
    </location>
</feature>
<feature type="domain" description="C2H2-type" evidence="13">
    <location>
        <begin position="944"/>
        <end position="971"/>
    </location>
</feature>
<keyword evidence="7" id="KW-0862">Zinc</keyword>
<accession>A0A6L2PZF5</accession>
<dbReference type="Pfam" id="PF00096">
    <property type="entry name" value="zf-C2H2"/>
    <property type="match status" value="4"/>
</dbReference>
<dbReference type="InterPro" id="IPR013087">
    <property type="entry name" value="Znf_C2H2_type"/>
</dbReference>